<dbReference type="RefSeq" id="WP_273704242.1">
    <property type="nucleotide sequence ID" value="NZ_JDST02000001.1"/>
</dbReference>
<keyword evidence="2" id="KW-1185">Reference proteome</keyword>
<proteinExistence type="predicted"/>
<evidence type="ECO:0000313" key="2">
    <source>
        <dbReference type="Proteomes" id="UP000021315"/>
    </source>
</evidence>
<dbReference type="STRING" id="1453999.AW06_000027"/>
<comment type="caution">
    <text evidence="1">The sequence shown here is derived from an EMBL/GenBank/DDBJ whole genome shotgun (WGS) entry which is preliminary data.</text>
</comment>
<accession>A0A080MLP4</accession>
<reference evidence="1" key="1">
    <citation type="submission" date="2014-02" db="EMBL/GenBank/DDBJ databases">
        <title>Expanding our view of genomic diversity in Candidatus Accumulibacter clades.</title>
        <authorList>
            <person name="Skennerton C.T."/>
            <person name="Barr J.J."/>
            <person name="Slater F.R."/>
            <person name="Bond P.L."/>
            <person name="Tyson G.W."/>
        </authorList>
    </citation>
    <scope>NUCLEOTIDE SEQUENCE [LARGE SCALE GENOMIC DNA]</scope>
</reference>
<dbReference type="Proteomes" id="UP000021315">
    <property type="component" value="Unassembled WGS sequence"/>
</dbReference>
<dbReference type="EMBL" id="JDST02000001">
    <property type="protein sequence ID" value="KFB78619.1"/>
    <property type="molecule type" value="Genomic_DNA"/>
</dbReference>
<dbReference type="AlphaFoldDB" id="A0A080MLP4"/>
<protein>
    <submittedName>
        <fullName evidence="1">Uncharacterized protein</fullName>
    </submittedName>
</protein>
<sequence>MIPARLSGAKPRSLVVHSILAAILCQAYVAEARPARCSTSDEGNFKCEFRATARDGSFQISAHGKPTYILNMAEPGLAYGFLNLGKGNIPLPGRFIRSPTEKACWENDVTSARICAW</sequence>
<gene>
    <name evidence="1" type="ORF">AW06_000027</name>
</gene>
<name>A0A080MLP4_9PROT</name>
<evidence type="ECO:0000313" key="1">
    <source>
        <dbReference type="EMBL" id="KFB78619.1"/>
    </source>
</evidence>
<organism evidence="1 2">
    <name type="scientific">Candidatus Accumulibacter cognatus</name>
    <dbReference type="NCBI Taxonomy" id="2954383"/>
    <lineage>
        <taxon>Bacteria</taxon>
        <taxon>Pseudomonadati</taxon>
        <taxon>Pseudomonadota</taxon>
        <taxon>Betaproteobacteria</taxon>
        <taxon>Candidatus Accumulibacter</taxon>
    </lineage>
</organism>